<dbReference type="EMBL" id="JACEEZ010003422">
    <property type="protein sequence ID" value="KAG0727393.1"/>
    <property type="molecule type" value="Genomic_DNA"/>
</dbReference>
<keyword evidence="4" id="KW-0333">Golgi apparatus</keyword>
<dbReference type="AlphaFoldDB" id="A0A8J4YIP1"/>
<dbReference type="Pfam" id="PF09787">
    <property type="entry name" value="Golgin_A5"/>
    <property type="match status" value="1"/>
</dbReference>
<keyword evidence="2 9" id="KW-0812">Transmembrane</keyword>
<dbReference type="GO" id="GO:0031985">
    <property type="term" value="C:Golgi cisterna"/>
    <property type="evidence" value="ECO:0007669"/>
    <property type="project" value="TreeGrafter"/>
</dbReference>
<name>A0A8J4YIP1_CHIOP</name>
<dbReference type="GO" id="GO:0000301">
    <property type="term" value="P:retrograde transport, vesicle recycling within Golgi"/>
    <property type="evidence" value="ECO:0007669"/>
    <property type="project" value="TreeGrafter"/>
</dbReference>
<dbReference type="OrthoDB" id="248903at2759"/>
<evidence type="ECO:0000256" key="9">
    <source>
        <dbReference type="SAM" id="Phobius"/>
    </source>
</evidence>
<feature type="compositionally biased region" description="Polar residues" evidence="8">
    <location>
        <begin position="124"/>
        <end position="136"/>
    </location>
</feature>
<evidence type="ECO:0000313" key="10">
    <source>
        <dbReference type="EMBL" id="KAG0727393.1"/>
    </source>
</evidence>
<protein>
    <submittedName>
        <fullName evidence="10">Golgin subfamily A member 5</fullName>
    </submittedName>
</protein>
<evidence type="ECO:0000256" key="3">
    <source>
        <dbReference type="ARBA" id="ARBA00022989"/>
    </source>
</evidence>
<feature type="region of interest" description="Disordered" evidence="8">
    <location>
        <begin position="169"/>
        <end position="236"/>
    </location>
</feature>
<evidence type="ECO:0000256" key="8">
    <source>
        <dbReference type="SAM" id="MobiDB-lite"/>
    </source>
</evidence>
<organism evidence="10 11">
    <name type="scientific">Chionoecetes opilio</name>
    <name type="common">Atlantic snow crab</name>
    <name type="synonym">Cancer opilio</name>
    <dbReference type="NCBI Taxonomy" id="41210"/>
    <lineage>
        <taxon>Eukaryota</taxon>
        <taxon>Metazoa</taxon>
        <taxon>Ecdysozoa</taxon>
        <taxon>Arthropoda</taxon>
        <taxon>Crustacea</taxon>
        <taxon>Multicrustacea</taxon>
        <taxon>Malacostraca</taxon>
        <taxon>Eumalacostraca</taxon>
        <taxon>Eucarida</taxon>
        <taxon>Decapoda</taxon>
        <taxon>Pleocyemata</taxon>
        <taxon>Brachyura</taxon>
        <taxon>Eubrachyura</taxon>
        <taxon>Majoidea</taxon>
        <taxon>Majidae</taxon>
        <taxon>Chionoecetes</taxon>
    </lineage>
</organism>
<sequence>MNGFIAVSGQLCVVMSWITDLAGRAENLLNKLDTEAATALTKTSERRNSATTKTRALDDAATTTFYTTKHERSVLPSSSSVPNNLSSYGVSSSAAKTQFSPKTKKISTKKRDSAKEEGLMDYLNSPSQQDADQLPSSALPADPMVSSTTMTASSFSSLGHSRHSSMSSASSLVALSGRDTPGSANNDNESGSCGSANTDAYITVDPPSDINISAPPSTDGSTSSNGAMTGSGDSENSLLRKEVASLNQEMSQVLRRAKDSERETQQLRNQVSGMLSQQSTGDRLMRDLHQREIDLQVVDQSDCGASVGNTKITDLVFADDAVIFAESLEVLVMALEALHEEAKPLGLEVSWLKTKVQESLRAKDSQLAVLRVRLQEADDKVQGKDGTLAELQAENRRLIEGASESSGLHSHALQSLQDRLGQTQSVVDRQQHHHNAAHMELTQRVSQLEEERHSLAATLAEGQRRLEEEKQRNQHVSQQMNSLRGELSSCREELREYKAKASRILQSKEKLIASLKEDRGGGGETSSSNWELHLAELQQTKAERDLLREELEGTGARVQQLILEVSEAESAAQDQAALAAHNAANLEETLTHERRRRGDVEAELRQIQEELRCAHEELTRQKLNFSSRLQERDTEIDRLRKQVAHKQSSSSSVSELEQRVHDLTESLIHKQTNIETLSTEKHSLLIQMERLQQQYDESQKMLNRDPPTLFRQDDVRNRVPSFLVESPFDGGMTRHVKRAYSTLDKFSVRLGVFLRRYPIARVFVIVYMCLLHLWVMVVLLTYTPEVHGADYHHPAGTMPHDQ</sequence>
<comment type="subcellular location">
    <subcellularLocation>
        <location evidence="1">Golgi apparatus membrane</location>
        <topology evidence="1">Single-pass type IV membrane protein</topology>
    </subcellularLocation>
</comment>
<evidence type="ECO:0000256" key="7">
    <source>
        <dbReference type="SAM" id="Coils"/>
    </source>
</evidence>
<keyword evidence="11" id="KW-1185">Reference proteome</keyword>
<accession>A0A8J4YIP1</accession>
<keyword evidence="6 9" id="KW-0472">Membrane</keyword>
<feature type="region of interest" description="Disordered" evidence="8">
    <location>
        <begin position="465"/>
        <end position="484"/>
    </location>
</feature>
<feature type="compositionally biased region" description="Basic and acidic residues" evidence="8">
    <location>
        <begin position="256"/>
        <end position="265"/>
    </location>
</feature>
<keyword evidence="5 7" id="KW-0175">Coiled coil</keyword>
<dbReference type="GO" id="GO:0000139">
    <property type="term" value="C:Golgi membrane"/>
    <property type="evidence" value="ECO:0007669"/>
    <property type="project" value="UniProtKB-SubCell"/>
</dbReference>
<dbReference type="GO" id="GO:0007030">
    <property type="term" value="P:Golgi organization"/>
    <property type="evidence" value="ECO:0007669"/>
    <property type="project" value="InterPro"/>
</dbReference>
<proteinExistence type="predicted"/>
<dbReference type="Proteomes" id="UP000770661">
    <property type="component" value="Unassembled WGS sequence"/>
</dbReference>
<evidence type="ECO:0000256" key="1">
    <source>
        <dbReference type="ARBA" id="ARBA00004409"/>
    </source>
</evidence>
<evidence type="ECO:0000256" key="5">
    <source>
        <dbReference type="ARBA" id="ARBA00023054"/>
    </source>
</evidence>
<evidence type="ECO:0000313" key="11">
    <source>
        <dbReference type="Proteomes" id="UP000770661"/>
    </source>
</evidence>
<dbReference type="PANTHER" id="PTHR13815">
    <property type="entry name" value="GOLGIN-84"/>
    <property type="match status" value="1"/>
</dbReference>
<feature type="compositionally biased region" description="Polar residues" evidence="8">
    <location>
        <begin position="182"/>
        <end position="200"/>
    </location>
</feature>
<reference evidence="10" key="1">
    <citation type="submission" date="2020-07" db="EMBL/GenBank/DDBJ databases">
        <title>The High-quality genome of the commercially important snow crab, Chionoecetes opilio.</title>
        <authorList>
            <person name="Jeong J.-H."/>
            <person name="Ryu S."/>
        </authorList>
    </citation>
    <scope>NUCLEOTIDE SEQUENCE</scope>
    <source>
        <strain evidence="10">MADBK_172401_WGS</strain>
        <tissue evidence="10">Digestive gland</tissue>
    </source>
</reference>
<keyword evidence="3 9" id="KW-1133">Transmembrane helix</keyword>
<feature type="region of interest" description="Disordered" evidence="8">
    <location>
        <begin position="124"/>
        <end position="148"/>
    </location>
</feature>
<dbReference type="PANTHER" id="PTHR13815:SF7">
    <property type="entry name" value="GOLGIN SUBFAMILY A MEMBER 5"/>
    <property type="match status" value="1"/>
</dbReference>
<dbReference type="InterPro" id="IPR019177">
    <property type="entry name" value="Golgin_subfamily_A_member_5"/>
</dbReference>
<evidence type="ECO:0000256" key="4">
    <source>
        <dbReference type="ARBA" id="ARBA00023034"/>
    </source>
</evidence>
<evidence type="ECO:0000256" key="2">
    <source>
        <dbReference type="ARBA" id="ARBA00022692"/>
    </source>
</evidence>
<feature type="compositionally biased region" description="Polar residues" evidence="8">
    <location>
        <begin position="210"/>
        <end position="236"/>
    </location>
</feature>
<feature type="coiled-coil region" evidence="7">
    <location>
        <begin position="674"/>
        <end position="701"/>
    </location>
</feature>
<feature type="region of interest" description="Disordered" evidence="8">
    <location>
        <begin position="71"/>
        <end position="94"/>
    </location>
</feature>
<feature type="region of interest" description="Disordered" evidence="8">
    <location>
        <begin position="255"/>
        <end position="280"/>
    </location>
</feature>
<feature type="coiled-coil region" evidence="7">
    <location>
        <begin position="583"/>
        <end position="624"/>
    </location>
</feature>
<feature type="compositionally biased region" description="Low complexity" evidence="8">
    <location>
        <begin position="74"/>
        <end position="87"/>
    </location>
</feature>
<comment type="caution">
    <text evidence="10">The sequence shown here is derived from an EMBL/GenBank/DDBJ whole genome shotgun (WGS) entry which is preliminary data.</text>
</comment>
<feature type="compositionally biased region" description="Polar residues" evidence="8">
    <location>
        <begin position="266"/>
        <end position="280"/>
    </location>
</feature>
<gene>
    <name evidence="10" type="primary">Golga5</name>
    <name evidence="10" type="ORF">GWK47_034694</name>
</gene>
<evidence type="ECO:0000256" key="6">
    <source>
        <dbReference type="ARBA" id="ARBA00023136"/>
    </source>
</evidence>
<feature type="transmembrane region" description="Helical" evidence="9">
    <location>
        <begin position="759"/>
        <end position="782"/>
    </location>
</feature>